<evidence type="ECO:0000256" key="3">
    <source>
        <dbReference type="ARBA" id="ARBA00022840"/>
    </source>
</evidence>
<dbReference type="CDD" id="cd00009">
    <property type="entry name" value="AAA"/>
    <property type="match status" value="1"/>
</dbReference>
<dbReference type="Proteomes" id="UP000268310">
    <property type="component" value="Chromosome"/>
</dbReference>
<dbReference type="KEGG" id="too:C7K38_01650"/>
<evidence type="ECO:0000256" key="1">
    <source>
        <dbReference type="ARBA" id="ARBA00022679"/>
    </source>
</evidence>
<dbReference type="GO" id="GO:0016020">
    <property type="term" value="C:membrane"/>
    <property type="evidence" value="ECO:0007669"/>
    <property type="project" value="InterPro"/>
</dbReference>
<dbReference type="Gene3D" id="1.10.1790.10">
    <property type="entry name" value="PRD domain"/>
    <property type="match status" value="1"/>
</dbReference>
<keyword evidence="2" id="KW-0547">Nucleotide-binding</keyword>
<gene>
    <name evidence="7" type="ORF">C7K38_01650</name>
    <name evidence="8" type="ORF">GCM10025885_00060</name>
    <name evidence="9" type="ORF">GCM10025885_23450</name>
    <name evidence="10" type="ORF">GCM10025885_24070</name>
</gene>
<dbReference type="EMBL" id="BSUW01000002">
    <property type="protein sequence ID" value="GMA73358.1"/>
    <property type="molecule type" value="Genomic_DNA"/>
</dbReference>
<dbReference type="Pfam" id="PF00874">
    <property type="entry name" value="PRD"/>
    <property type="match status" value="1"/>
</dbReference>
<dbReference type="SUPFAM" id="SSF52794">
    <property type="entry name" value="PTS system IIB component-like"/>
    <property type="match status" value="1"/>
</dbReference>
<dbReference type="Gene3D" id="3.40.50.510">
    <property type="entry name" value="Phosphotransferase system, mannose-type IIA component"/>
    <property type="match status" value="1"/>
</dbReference>
<dbReference type="InterPro" id="IPR036634">
    <property type="entry name" value="PRD_sf"/>
</dbReference>
<dbReference type="InterPro" id="IPR003593">
    <property type="entry name" value="AAA+_ATPase"/>
</dbReference>
<evidence type="ECO:0000259" key="4">
    <source>
        <dbReference type="PROSITE" id="PS50045"/>
    </source>
</evidence>
<protein>
    <submittedName>
        <fullName evidence="7">Transcription antiterminator BglG</fullName>
    </submittedName>
    <submittedName>
        <fullName evidence="8">Transcriptional antiterminator</fullName>
    </submittedName>
</protein>
<dbReference type="PROSITE" id="PS51096">
    <property type="entry name" value="PTS_EIIA_TYPE_4"/>
    <property type="match status" value="1"/>
</dbReference>
<dbReference type="PANTHER" id="PTHR32071">
    <property type="entry name" value="TRANSCRIPTIONAL REGULATORY PROTEIN"/>
    <property type="match status" value="1"/>
</dbReference>
<evidence type="ECO:0000313" key="12">
    <source>
        <dbReference type="Proteomes" id="UP001157039"/>
    </source>
</evidence>
<evidence type="ECO:0000313" key="7">
    <source>
        <dbReference type="EMBL" id="AYW47187.1"/>
    </source>
</evidence>
<feature type="domain" description="PRD" evidence="6">
    <location>
        <begin position="818"/>
        <end position="916"/>
    </location>
</feature>
<evidence type="ECO:0000259" key="5">
    <source>
        <dbReference type="PROSITE" id="PS51096"/>
    </source>
</evidence>
<evidence type="ECO:0000256" key="2">
    <source>
        <dbReference type="ARBA" id="ARBA00022741"/>
    </source>
</evidence>
<dbReference type="InterPro" id="IPR036095">
    <property type="entry name" value="PTS_EIIB-like_sf"/>
</dbReference>
<dbReference type="PANTHER" id="PTHR32071:SF38">
    <property type="entry name" value="PSP OPERON TRANSCRIPTIONAL ACTIVATOR"/>
    <property type="match status" value="1"/>
</dbReference>
<dbReference type="GO" id="GO:0006355">
    <property type="term" value="P:regulation of DNA-templated transcription"/>
    <property type="evidence" value="ECO:0007669"/>
    <property type="project" value="InterPro"/>
</dbReference>
<dbReference type="EMBL" id="BSUW01000001">
    <property type="protein sequence ID" value="GMA70957.1"/>
    <property type="molecule type" value="Genomic_DNA"/>
</dbReference>
<dbReference type="InterPro" id="IPR036662">
    <property type="entry name" value="PTS_EIIA_man-typ_sf"/>
</dbReference>
<evidence type="ECO:0000313" key="9">
    <source>
        <dbReference type="EMBL" id="GMA73296.1"/>
    </source>
</evidence>
<dbReference type="Gene3D" id="3.40.50.300">
    <property type="entry name" value="P-loop containing nucleotide triphosphate hydrolases"/>
    <property type="match status" value="1"/>
</dbReference>
<reference evidence="8" key="4">
    <citation type="submission" date="2023-02" db="EMBL/GenBank/DDBJ databases">
        <authorList>
            <person name="Sun Q."/>
            <person name="Mori K."/>
        </authorList>
    </citation>
    <scope>NUCLEOTIDE SEQUENCE</scope>
    <source>
        <strain evidence="8">NBRC 114545</strain>
    </source>
</reference>
<evidence type="ECO:0000313" key="8">
    <source>
        <dbReference type="EMBL" id="GMA70957.1"/>
    </source>
</evidence>
<dbReference type="Proteomes" id="UP001157039">
    <property type="component" value="Unassembled WGS sequence"/>
</dbReference>
<evidence type="ECO:0000259" key="6">
    <source>
        <dbReference type="PROSITE" id="PS51372"/>
    </source>
</evidence>
<dbReference type="EMBL" id="BSUW01000001">
    <property type="protein sequence ID" value="GMA73296.1"/>
    <property type="molecule type" value="Genomic_DNA"/>
</dbReference>
<reference evidence="7 11" key="1">
    <citation type="journal article" date="2012" name="Int. J. Syst. Evol. Microbiol.">
        <title>Characterization of Tetragenococcus strains from sugar thick juice reveals a novel species, Tetragenococcus osmophilus sp. nov., and divides Tetragenococcus halophilus into two subspecies, T. halophilus subsp. halophilus subsp. nov. and T. halophilus subsp. flandriensis subsp. nov.</title>
        <authorList>
            <person name="Juste A."/>
            <person name="Van Trappen S."/>
            <person name="Verreth C."/>
            <person name="Cleenwerck I."/>
            <person name="De Vos P."/>
            <person name="Lievens B."/>
            <person name="Willems K.A."/>
        </authorList>
    </citation>
    <scope>NUCLEOTIDE SEQUENCE [LARGE SCALE GENOMIC DNA]</scope>
    <source>
        <strain evidence="7 11">JCM 31126</strain>
    </source>
</reference>
<evidence type="ECO:0000313" key="10">
    <source>
        <dbReference type="EMBL" id="GMA73358.1"/>
    </source>
</evidence>
<dbReference type="SUPFAM" id="SSF53062">
    <property type="entry name" value="PTS system fructose IIA component-like"/>
    <property type="match status" value="1"/>
</dbReference>
<dbReference type="InterPro" id="IPR004701">
    <property type="entry name" value="PTS_EIIA_man-typ"/>
</dbReference>
<dbReference type="SUPFAM" id="SSF63520">
    <property type="entry name" value="PTS-regulatory domain, PRD"/>
    <property type="match status" value="1"/>
</dbReference>
<dbReference type="SUPFAM" id="SSF52540">
    <property type="entry name" value="P-loop containing nucleoside triphosphate hydrolases"/>
    <property type="match status" value="1"/>
</dbReference>
<organism evidence="8 12">
    <name type="scientific">Tetragenococcus osmophilus</name>
    <dbReference type="NCBI Taxonomy" id="526944"/>
    <lineage>
        <taxon>Bacteria</taxon>
        <taxon>Bacillati</taxon>
        <taxon>Bacillota</taxon>
        <taxon>Bacilli</taxon>
        <taxon>Lactobacillales</taxon>
        <taxon>Enterococcaceae</taxon>
        <taxon>Tetragenococcus</taxon>
    </lineage>
</organism>
<keyword evidence="1" id="KW-0808">Transferase</keyword>
<reference evidence="7" key="3">
    <citation type="submission" date="2018-03" db="EMBL/GenBank/DDBJ databases">
        <authorList>
            <person name="Jeon C.O."/>
        </authorList>
    </citation>
    <scope>NUCLEOTIDE SEQUENCE</scope>
    <source>
        <strain evidence="7">JCM 31126</strain>
    </source>
</reference>
<dbReference type="InterPro" id="IPR002078">
    <property type="entry name" value="Sigma_54_int"/>
</dbReference>
<dbReference type="PROSITE" id="PS51372">
    <property type="entry name" value="PRD_2"/>
    <property type="match status" value="2"/>
</dbReference>
<dbReference type="Pfam" id="PF03610">
    <property type="entry name" value="EIIA-man"/>
    <property type="match status" value="1"/>
</dbReference>
<dbReference type="GO" id="GO:0009401">
    <property type="term" value="P:phosphoenolpyruvate-dependent sugar phosphotransferase system"/>
    <property type="evidence" value="ECO:0007669"/>
    <property type="project" value="InterPro"/>
</dbReference>
<dbReference type="InterPro" id="IPR027417">
    <property type="entry name" value="P-loop_NTPase"/>
</dbReference>
<dbReference type="RefSeq" id="WP_123934189.1">
    <property type="nucleotide sequence ID" value="NZ_BSUW01000001.1"/>
</dbReference>
<evidence type="ECO:0000313" key="11">
    <source>
        <dbReference type="Proteomes" id="UP000268310"/>
    </source>
</evidence>
<reference evidence="8 12" key="2">
    <citation type="journal article" date="2014" name="Int. J. Syst. Evol. Microbiol.">
        <title>Complete genome sequence of Corynebacterium casei LMG S-19264T (=DSM 44701T), isolated from a smear-ripened cheese.</title>
        <authorList>
            <consortium name="US DOE Joint Genome Institute (JGI-PGF)"/>
            <person name="Walter F."/>
            <person name="Albersmeier A."/>
            <person name="Kalinowski J."/>
            <person name="Ruckert C."/>
        </authorList>
    </citation>
    <scope>NUCLEOTIDE SEQUENCE [LARGE SCALE GENOMIC DNA]</scope>
    <source>
        <strain evidence="8 12">NBRC 114545</strain>
    </source>
</reference>
<keyword evidence="11" id="KW-1185">Reference proteome</keyword>
<feature type="domain" description="PRD" evidence="6">
    <location>
        <begin position="450"/>
        <end position="560"/>
    </location>
</feature>
<dbReference type="GO" id="GO:0008982">
    <property type="term" value="F:protein-N(PI)-phosphohistidine-sugar phosphotransferase activity"/>
    <property type="evidence" value="ECO:0007669"/>
    <property type="project" value="InterPro"/>
</dbReference>
<proteinExistence type="predicted"/>
<dbReference type="EMBL" id="CP027783">
    <property type="protein sequence ID" value="AYW47187.1"/>
    <property type="molecule type" value="Genomic_DNA"/>
</dbReference>
<sequence>MRETIENYLYDLTKKYSQADKTKFSASSISEQVGLNRSTVSSYLNEAFRQQTLLKIKTYPVSFLHKKAFTETFFETQYLEYNSFEELFAEAPSRTKEKDPLETVIGAFGSLKEKINQIKTAAMYPNGGLPVMLLGASGSGKTFLAEKIYEYMVEKQIIDFSAPYVAHNCAQYFNNPELLSSVLFGYAKGAFTGADTNKEGLLDAADGGVLFLDEVHRLSEEGQEKLFTFMDTGEYSPIGNDSIKKKANIHLIFATTENIESTFLPTFLRRLPVVVSLPNFYERPQPERLQLIDQFFIQESNILQKELSVSSKVIHFLIDADLEGNVGKVKNLIKFACGNAYAKQDDNQKINIKLLDIPVENLLQPYPTVKMDSQYNINERVYLPNTEIQPNLETSERKKLKTFFTRLLEDYKKIESGSLSPTQFISFATENVILLMDEFIFFTPEDRETSFFSFITYNIRSAFQFMNENYGFDQDGNKTLSIANYLYVKESQDFLFDNADWANLKNSLLQFLEEQMKDEVWLARRFLNSLSLHMDNEVLDEDIVFIAFYLHSMNLALTNSNNIKAIVLAHGYSTASSMANVANRMLQKNIFQAYDMPLGITVNEVEKKVLQYIENYQVERGLIVLIDMGSLNIITEKLMTKIQSPLLVIDSFNTPLLLEVGNLINNSQTIFEISEQINDFLPIRKQLATPKTDKKKAVITCCYTGMGSAVQIKEILQKSLGETEETVTVLPYDYQKLKENKRRELPFQMYNVLAIVGTENPEIDNVPYFGLDKLVNGELIDDFVQIMVQKFAIDGEALKQELIFNFSLKKMVENLTILDADRVLNLVSASIGEMQRVLEITFDANKKYLLFLHISCMIERILRKEEVDKQEDIQSYIKSNRLAMEKIHRCLQNIEEKYTIKISDLELRLINDIIFN</sequence>
<feature type="domain" description="PTS EIIA type-4" evidence="5">
    <location>
        <begin position="562"/>
        <end position="698"/>
    </location>
</feature>
<dbReference type="PROSITE" id="PS50045">
    <property type="entry name" value="SIGMA54_INTERACT_4"/>
    <property type="match status" value="1"/>
</dbReference>
<accession>A0AA37XIM5</accession>
<keyword evidence="3" id="KW-0067">ATP-binding</keyword>
<name>A0AA37XIM5_9ENTE</name>
<dbReference type="AlphaFoldDB" id="A0AA37XIM5"/>
<feature type="domain" description="Sigma-54 factor interaction" evidence="4">
    <location>
        <begin position="104"/>
        <end position="338"/>
    </location>
</feature>
<dbReference type="Pfam" id="PF00158">
    <property type="entry name" value="Sigma54_activat"/>
    <property type="match status" value="1"/>
</dbReference>
<dbReference type="GO" id="GO:0005524">
    <property type="term" value="F:ATP binding"/>
    <property type="evidence" value="ECO:0007669"/>
    <property type="project" value="UniProtKB-KW"/>
</dbReference>
<dbReference type="InterPro" id="IPR011608">
    <property type="entry name" value="PRD"/>
</dbReference>
<dbReference type="SMART" id="SM00382">
    <property type="entry name" value="AAA"/>
    <property type="match status" value="1"/>
</dbReference>